<reference evidence="2 3" key="1">
    <citation type="journal article" date="2009" name="Stand. Genomic Sci.">
        <title>Complete genome sequence of Thermanaerovibrio acidaminovorans type strain (Su883).</title>
        <authorList>
            <person name="Chovatia M."/>
            <person name="Sikorski J."/>
            <person name="Schroder M."/>
            <person name="Lapidus A."/>
            <person name="Nolan M."/>
            <person name="Tice H."/>
            <person name="Glavina Del Rio T."/>
            <person name="Copeland A."/>
            <person name="Cheng J.F."/>
            <person name="Lucas S."/>
            <person name="Chen F."/>
            <person name="Bruce D."/>
            <person name="Goodwin L."/>
            <person name="Pitluck S."/>
            <person name="Ivanova N."/>
            <person name="Mavromatis K."/>
            <person name="Ovchinnikova G."/>
            <person name="Pati A."/>
            <person name="Chen A."/>
            <person name="Palaniappan K."/>
            <person name="Land M."/>
            <person name="Hauser L."/>
            <person name="Chang Y.J."/>
            <person name="Jeffries C.D."/>
            <person name="Chain P."/>
            <person name="Saunders E."/>
            <person name="Detter J.C."/>
            <person name="Brettin T."/>
            <person name="Rohde M."/>
            <person name="Goker M."/>
            <person name="Spring S."/>
            <person name="Bristow J."/>
            <person name="Markowitz V."/>
            <person name="Hugenholtz P."/>
            <person name="Kyrpides N.C."/>
            <person name="Klenk H.P."/>
            <person name="Eisen J.A."/>
        </authorList>
    </citation>
    <scope>NUCLEOTIDE SEQUENCE [LARGE SCALE GENOMIC DNA]</scope>
    <source>
        <strain evidence="3">ATCC 49978 / DSM 6589 / Su883</strain>
    </source>
</reference>
<evidence type="ECO:0000313" key="3">
    <source>
        <dbReference type="Proteomes" id="UP000002030"/>
    </source>
</evidence>
<dbReference type="EnsemblBacteria" id="ACZ18404">
    <property type="protein sequence ID" value="ACZ18404"/>
    <property type="gene ID" value="Taci_0164"/>
</dbReference>
<feature type="chain" id="PRO_5003020258" description="Outer membrane efflux protein" evidence="1">
    <location>
        <begin position="29"/>
        <end position="716"/>
    </location>
</feature>
<dbReference type="HOGENOM" id="CLU_380749_0_0_0"/>
<evidence type="ECO:0000256" key="1">
    <source>
        <dbReference type="SAM" id="SignalP"/>
    </source>
</evidence>
<protein>
    <recommendedName>
        <fullName evidence="4">Outer membrane efflux protein</fullName>
    </recommendedName>
</protein>
<keyword evidence="3" id="KW-1185">Reference proteome</keyword>
<sequence length="716" mass="78814">MTSRPVRSFLLALSLAILCQLSPQPSMGATLPELEEMVSSSPEVLRAVYDLLALQAREEALVASSGLKFFAEASVTGSNRPESRSDDARLEGYSTLSGRVGLALPVLGSWHRERVSQIRARIDSLKGAQREMEARRANLTALRKAYVLLWTSQRRELLSRWFLRLEGQAMPPMRRRTEEGYLLKADLLEMESWFHLARRQLEGALADQEMAMGIIRKATGRPYQEILKAETPSLRPVRYSKGALGRYVNQDDPELGILQQVTEQMELAAHHQGRGGYEAEVRAGVSYSLEDPGRGGHDAFVSFGLTAPVGLSKASRLSREAALFEAQAAAEEEAIHRMDRLSSILHGVSRCRHALSQLEFSSARLESALEALRVADLRASSIPGDVLERRLRAQMDLFSAAMDVVEAEGLAMQYHAELLELIPQDGPQEDPVVISSPPPGTSQRWALVMTALGGTPSPRGQSTGALQLGAYLWNGDRVLNGEGDRLLELIGRSPFRRILISFTSRGIRSILDGGPASRRLHDFLRSARSSGVWVELLLGDPDFILDPKGMVDLISRLKGLPFDGLHLDLEVDQIPGASQRRQELNRRFLQAVEAAAKASPWGVSVSIHPRYLEEPFRQETLEGLHRSRVRGVAVMIYTSSTDRAVERFLSVARGVGDIRMWLAVSVEGNVSPEESLRGLGPAGFSDALDRMGRAGVRSVLVQSFEDHLSMTGGGGR</sequence>
<dbReference type="SUPFAM" id="SSF56954">
    <property type="entry name" value="Outer membrane efflux proteins (OEP)"/>
    <property type="match status" value="1"/>
</dbReference>
<evidence type="ECO:0000313" key="2">
    <source>
        <dbReference type="EMBL" id="ACZ18404.1"/>
    </source>
</evidence>
<dbReference type="KEGG" id="tai:Taci_0164"/>
<dbReference type="OrthoDB" id="7054537at2"/>
<name>D1B801_THEAS</name>
<feature type="signal peptide" evidence="1">
    <location>
        <begin position="1"/>
        <end position="28"/>
    </location>
</feature>
<dbReference type="RefSeq" id="WP_012868920.1">
    <property type="nucleotide sequence ID" value="NC_013522.1"/>
</dbReference>
<dbReference type="Gene3D" id="1.20.1600.10">
    <property type="entry name" value="Outer membrane efflux proteins (OEP)"/>
    <property type="match status" value="1"/>
</dbReference>
<dbReference type="AlphaFoldDB" id="D1B801"/>
<dbReference type="Proteomes" id="UP000002030">
    <property type="component" value="Chromosome"/>
</dbReference>
<accession>D1B801</accession>
<dbReference type="STRING" id="525903.Taci_0164"/>
<evidence type="ECO:0008006" key="4">
    <source>
        <dbReference type="Google" id="ProtNLM"/>
    </source>
</evidence>
<keyword evidence="1" id="KW-0732">Signal</keyword>
<gene>
    <name evidence="2" type="ordered locus">Taci_0164</name>
</gene>
<dbReference type="EMBL" id="CP001818">
    <property type="protein sequence ID" value="ACZ18404.1"/>
    <property type="molecule type" value="Genomic_DNA"/>
</dbReference>
<proteinExistence type="predicted"/>
<dbReference type="eggNOG" id="COG1538">
    <property type="taxonomic scope" value="Bacteria"/>
</dbReference>
<organism evidence="2 3">
    <name type="scientific">Thermanaerovibrio acidaminovorans (strain ATCC 49978 / DSM 6589 / Su883)</name>
    <name type="common">Selenomonas acidaminovorans</name>
    <dbReference type="NCBI Taxonomy" id="525903"/>
    <lineage>
        <taxon>Bacteria</taxon>
        <taxon>Thermotogati</taxon>
        <taxon>Synergistota</taxon>
        <taxon>Synergistia</taxon>
        <taxon>Synergistales</taxon>
        <taxon>Synergistaceae</taxon>
        <taxon>Thermanaerovibrio</taxon>
    </lineage>
</organism>